<protein>
    <submittedName>
        <fullName evidence="6">ABC transporter ATP-binding protein</fullName>
    </submittedName>
</protein>
<dbReference type="PROSITE" id="PS00211">
    <property type="entry name" value="ABC_TRANSPORTER_1"/>
    <property type="match status" value="1"/>
</dbReference>
<dbReference type="InterPro" id="IPR003593">
    <property type="entry name" value="AAA+_ATPase"/>
</dbReference>
<organism evidence="6 7">
    <name type="scientific">Niallia oryzisoli</name>
    <dbReference type="NCBI Taxonomy" id="1737571"/>
    <lineage>
        <taxon>Bacteria</taxon>
        <taxon>Bacillati</taxon>
        <taxon>Bacillota</taxon>
        <taxon>Bacilli</taxon>
        <taxon>Bacillales</taxon>
        <taxon>Bacillaceae</taxon>
        <taxon>Niallia</taxon>
    </lineage>
</organism>
<evidence type="ECO:0000256" key="1">
    <source>
        <dbReference type="ARBA" id="ARBA00022448"/>
    </source>
</evidence>
<dbReference type="PROSITE" id="PS50893">
    <property type="entry name" value="ABC_TRANSPORTER_2"/>
    <property type="match status" value="1"/>
</dbReference>
<dbReference type="SMART" id="SM00382">
    <property type="entry name" value="AAA"/>
    <property type="match status" value="1"/>
</dbReference>
<keyword evidence="3 6" id="KW-0067">ATP-binding</keyword>
<dbReference type="RefSeq" id="WP_338450221.1">
    <property type="nucleotide sequence ID" value="NZ_CP137640.1"/>
</dbReference>
<feature type="domain" description="ABC transporter" evidence="5">
    <location>
        <begin position="15"/>
        <end position="246"/>
    </location>
</feature>
<dbReference type="InterPro" id="IPR017871">
    <property type="entry name" value="ABC_transporter-like_CS"/>
</dbReference>
<dbReference type="PANTHER" id="PTHR42788">
    <property type="entry name" value="TAURINE IMPORT ATP-BINDING PROTEIN-RELATED"/>
    <property type="match status" value="1"/>
</dbReference>
<accession>A0ABZ2CH26</accession>
<evidence type="ECO:0000313" key="6">
    <source>
        <dbReference type="EMBL" id="WVX81292.1"/>
    </source>
</evidence>
<dbReference type="EMBL" id="CP137640">
    <property type="protein sequence ID" value="WVX81292.1"/>
    <property type="molecule type" value="Genomic_DNA"/>
</dbReference>
<dbReference type="PANTHER" id="PTHR42788:SF13">
    <property type="entry name" value="ALIPHATIC SULFONATES IMPORT ATP-BINDING PROTEIN SSUB"/>
    <property type="match status" value="1"/>
</dbReference>
<sequence>MSTTVEQINESKVQVRMEGVYKSFPKGNRQNQVLRDINLEIKKGEFISLLGPSGCGKSTLLKMIGGLLESTSGQLMVGNDVMKGPRKEIGFMFQKAVLLPWRTVEQNLLLPVEIAGGNIAAAKSRIHELLELVGLKGYESYYTKELSGGMQQRISLARTLINDPDILLLDEPFGALDEFTRENLNFSLMDIAEKSGKTVILVTHNINEAVLMSDRVIVMGINPGHILEDLKIGIPKPRTDQAMAMTQYSEHVLHIRSLLGVGRS</sequence>
<dbReference type="Gene3D" id="3.40.50.300">
    <property type="entry name" value="P-loop containing nucleotide triphosphate hydrolases"/>
    <property type="match status" value="1"/>
</dbReference>
<keyword evidence="4" id="KW-1278">Translocase</keyword>
<keyword evidence="7" id="KW-1185">Reference proteome</keyword>
<evidence type="ECO:0000256" key="3">
    <source>
        <dbReference type="ARBA" id="ARBA00022840"/>
    </source>
</evidence>
<dbReference type="InterPro" id="IPR027417">
    <property type="entry name" value="P-loop_NTPase"/>
</dbReference>
<keyword evidence="1" id="KW-0813">Transport</keyword>
<gene>
    <name evidence="6" type="ORF">R4Z09_29775</name>
</gene>
<dbReference type="InterPro" id="IPR050166">
    <property type="entry name" value="ABC_transporter_ATP-bind"/>
</dbReference>
<dbReference type="GO" id="GO:0005524">
    <property type="term" value="F:ATP binding"/>
    <property type="evidence" value="ECO:0007669"/>
    <property type="project" value="UniProtKB-KW"/>
</dbReference>
<evidence type="ECO:0000256" key="2">
    <source>
        <dbReference type="ARBA" id="ARBA00022741"/>
    </source>
</evidence>
<evidence type="ECO:0000256" key="4">
    <source>
        <dbReference type="ARBA" id="ARBA00022967"/>
    </source>
</evidence>
<dbReference type="SUPFAM" id="SSF52540">
    <property type="entry name" value="P-loop containing nucleoside triphosphate hydrolases"/>
    <property type="match status" value="1"/>
</dbReference>
<dbReference type="CDD" id="cd03293">
    <property type="entry name" value="ABC_NrtD_SsuB_transporters"/>
    <property type="match status" value="1"/>
</dbReference>
<proteinExistence type="predicted"/>
<keyword evidence="2" id="KW-0547">Nucleotide-binding</keyword>
<dbReference type="InterPro" id="IPR003439">
    <property type="entry name" value="ABC_transporter-like_ATP-bd"/>
</dbReference>
<evidence type="ECO:0000259" key="5">
    <source>
        <dbReference type="PROSITE" id="PS50893"/>
    </source>
</evidence>
<evidence type="ECO:0000313" key="7">
    <source>
        <dbReference type="Proteomes" id="UP001357223"/>
    </source>
</evidence>
<reference evidence="6 7" key="1">
    <citation type="submission" date="2023-10" db="EMBL/GenBank/DDBJ databases">
        <title>Niallia locisalis sp.nov. isolated from a salt pond sample.</title>
        <authorList>
            <person name="Li X.-J."/>
            <person name="Dong L."/>
        </authorList>
    </citation>
    <scope>NUCLEOTIDE SEQUENCE [LARGE SCALE GENOMIC DNA]</scope>
    <source>
        <strain evidence="6 7">DSM 29761</strain>
    </source>
</reference>
<dbReference type="Pfam" id="PF00005">
    <property type="entry name" value="ABC_tran"/>
    <property type="match status" value="1"/>
</dbReference>
<dbReference type="Proteomes" id="UP001357223">
    <property type="component" value="Chromosome"/>
</dbReference>
<name>A0ABZ2CH26_9BACI</name>